<dbReference type="AlphaFoldDB" id="A0A6G1QQW3"/>
<protein>
    <submittedName>
        <fullName evidence="1">Uncharacterized protein</fullName>
    </submittedName>
</protein>
<sequence>MLLLIPSLNSNGRQRDGLGEFLDVTNTSPLHCCTYEAPGAPALTLVQTVFTRFRPSAKLTQLDPNFSLPAQQPPALRQSQRGLTWRPVFTGCAQCQSEVHGGEEGVGGNSWNLIFSCQPIGSMRVVALEQHCSVIGAELLYGQF</sequence>
<accession>A0A6G1QQW3</accession>
<dbReference type="Proteomes" id="UP000503349">
    <property type="component" value="Chromosome 20"/>
</dbReference>
<organism evidence="1 2">
    <name type="scientific">Channa argus</name>
    <name type="common">Northern snakehead</name>
    <name type="synonym">Ophicephalus argus</name>
    <dbReference type="NCBI Taxonomy" id="215402"/>
    <lineage>
        <taxon>Eukaryota</taxon>
        <taxon>Metazoa</taxon>
        <taxon>Chordata</taxon>
        <taxon>Craniata</taxon>
        <taxon>Vertebrata</taxon>
        <taxon>Euteleostomi</taxon>
        <taxon>Actinopterygii</taxon>
        <taxon>Neopterygii</taxon>
        <taxon>Teleostei</taxon>
        <taxon>Neoteleostei</taxon>
        <taxon>Acanthomorphata</taxon>
        <taxon>Anabantaria</taxon>
        <taxon>Anabantiformes</taxon>
        <taxon>Channoidei</taxon>
        <taxon>Channidae</taxon>
        <taxon>Channa</taxon>
    </lineage>
</organism>
<keyword evidence="2" id="KW-1185">Reference proteome</keyword>
<proteinExistence type="predicted"/>
<name>A0A6G1QQW3_CHAAH</name>
<evidence type="ECO:0000313" key="2">
    <source>
        <dbReference type="Proteomes" id="UP000503349"/>
    </source>
</evidence>
<reference evidence="1 2" key="1">
    <citation type="submission" date="2019-02" db="EMBL/GenBank/DDBJ databases">
        <title>Opniocepnalus argus genome.</title>
        <authorList>
            <person name="Zhou C."/>
            <person name="Xiao S."/>
        </authorList>
    </citation>
    <scope>NUCLEOTIDE SEQUENCE [LARGE SCALE GENOMIC DNA]</scope>
    <source>
        <strain evidence="1">OARG1902GOOAL</strain>
        <tissue evidence="1">Muscle</tissue>
    </source>
</reference>
<reference evidence="2" key="2">
    <citation type="submission" date="2019-02" db="EMBL/GenBank/DDBJ databases">
        <title>Opniocepnalus argus Var Kimnra genome.</title>
        <authorList>
            <person name="Zhou C."/>
            <person name="Xiao S."/>
        </authorList>
    </citation>
    <scope>NUCLEOTIDE SEQUENCE [LARGE SCALE GENOMIC DNA]</scope>
</reference>
<dbReference type="EMBL" id="CM015731">
    <property type="protein sequence ID" value="KAF3704719.1"/>
    <property type="molecule type" value="Genomic_DNA"/>
</dbReference>
<evidence type="ECO:0000313" key="1">
    <source>
        <dbReference type="EMBL" id="KAF3704719.1"/>
    </source>
</evidence>
<gene>
    <name evidence="1" type="ORF">EXN66_Car020409</name>
</gene>